<protein>
    <submittedName>
        <fullName evidence="2">Transglutaminase-like domain-containing protein</fullName>
    </submittedName>
</protein>
<dbReference type="InterPro" id="IPR002931">
    <property type="entry name" value="Transglutaminase-like"/>
</dbReference>
<sequence length="254" mass="30163">MIQKLDFNQERNTDKNIKLIWNQFDDLYLQRLRKVSNLEDLISLRMSEIERVREVTSFVHNLWDHNGDNEPQKNDPISIIQEALNGKNFRCVEYSSVLSSCLNAIDIPSRLVALKTKDCETRAYGAGHVVVEAYLKGKEKWVMIDPQWNIITMMNGIPLNAVEFQESIYQQKEITEFSNIKTEYFNWIHPYLYYFTVDIDNRVGVHKEETHNEYKQIMLVPNGAKEPKLFQRRFPIKNVYYTNHIHLFYQQPIL</sequence>
<dbReference type="InterPro" id="IPR038765">
    <property type="entry name" value="Papain-like_cys_pep_sf"/>
</dbReference>
<dbReference type="SUPFAM" id="SSF54001">
    <property type="entry name" value="Cysteine proteinases"/>
    <property type="match status" value="1"/>
</dbReference>
<dbReference type="Gene3D" id="3.10.620.30">
    <property type="match status" value="1"/>
</dbReference>
<comment type="caution">
    <text evidence="2">The sequence shown here is derived from an EMBL/GenBank/DDBJ whole genome shotgun (WGS) entry which is preliminary data.</text>
</comment>
<dbReference type="RefSeq" id="WP_305990136.1">
    <property type="nucleotide sequence ID" value="NZ_JAVAMP010000001.1"/>
</dbReference>
<feature type="domain" description="Transglutaminase-like" evidence="1">
    <location>
        <begin position="45"/>
        <end position="146"/>
    </location>
</feature>
<name>A0ABT9IU72_9BACL</name>
<evidence type="ECO:0000313" key="2">
    <source>
        <dbReference type="EMBL" id="MDP5272833.1"/>
    </source>
</evidence>
<organism evidence="2 3">
    <name type="scientific">Chengkuizengella axinellae</name>
    <dbReference type="NCBI Taxonomy" id="3064388"/>
    <lineage>
        <taxon>Bacteria</taxon>
        <taxon>Bacillati</taxon>
        <taxon>Bacillota</taxon>
        <taxon>Bacilli</taxon>
        <taxon>Bacillales</taxon>
        <taxon>Paenibacillaceae</taxon>
        <taxon>Chengkuizengella</taxon>
    </lineage>
</organism>
<gene>
    <name evidence="2" type="ORF">Q5Y73_01805</name>
</gene>
<accession>A0ABT9IU72</accession>
<evidence type="ECO:0000313" key="3">
    <source>
        <dbReference type="Proteomes" id="UP001231941"/>
    </source>
</evidence>
<dbReference type="Pfam" id="PF01841">
    <property type="entry name" value="Transglut_core"/>
    <property type="match status" value="1"/>
</dbReference>
<reference evidence="2 3" key="1">
    <citation type="submission" date="2023-08" db="EMBL/GenBank/DDBJ databases">
        <authorList>
            <person name="Park J.-S."/>
        </authorList>
    </citation>
    <scope>NUCLEOTIDE SEQUENCE [LARGE SCALE GENOMIC DNA]</scope>
    <source>
        <strain evidence="2 3">2205SS18-9</strain>
    </source>
</reference>
<keyword evidence="3" id="KW-1185">Reference proteome</keyword>
<dbReference type="Proteomes" id="UP001231941">
    <property type="component" value="Unassembled WGS sequence"/>
</dbReference>
<dbReference type="EMBL" id="JAVAMP010000001">
    <property type="protein sequence ID" value="MDP5272833.1"/>
    <property type="molecule type" value="Genomic_DNA"/>
</dbReference>
<evidence type="ECO:0000259" key="1">
    <source>
        <dbReference type="Pfam" id="PF01841"/>
    </source>
</evidence>
<proteinExistence type="predicted"/>